<keyword evidence="2 8" id="KW-0479">Metal-binding</keyword>
<evidence type="ECO:0000256" key="8">
    <source>
        <dbReference type="HAMAP-Rule" id="MF_01246"/>
    </source>
</evidence>
<dbReference type="InterPro" id="IPR011330">
    <property type="entry name" value="Glyco_hydro/deAcase_b/a-brl"/>
</dbReference>
<comment type="subunit">
    <text evidence="8">Homodimer.</text>
</comment>
<name>A0ABN6LN96_9ENTR</name>
<comment type="similarity">
    <text evidence="8">Belongs to the YdjC deacetylase family. ChbG subfamily.</text>
</comment>
<comment type="function">
    <text evidence="8">Involved in the degradation of chitin. ChbG is essential for growth on the acetylated chitooligosaccharides chitobiose and chitotriose but is dispensable for growth on cellobiose and chitosan dimer, the deacetylated form of chitobiose. Deacetylation of chitobiose-6-P and chitotriose-6-P is necessary for both the activation of the chb promoter by the regulatory protein ChbR and the hydrolysis of phosphorylated beta-glucosides by the phospho-beta-glucosidase ChbF. Catalyzes the removal of only one acetyl group from chitobiose-6-P to yield monoacetylchitobiose-6-P, the inducer of ChbR and the substrate of ChbF.</text>
</comment>
<comment type="catalytic activity">
    <reaction evidence="8">
        <text>N,N'-diacetylchitobiose + H2O = N-acetyl-beta-D-glucosaminyl-(1-&gt;4)-D-glucosamine + acetate</text>
        <dbReference type="Rhea" id="RHEA:27469"/>
        <dbReference type="ChEBI" id="CHEBI:15377"/>
        <dbReference type="ChEBI" id="CHEBI:28681"/>
        <dbReference type="ChEBI" id="CHEBI:30089"/>
        <dbReference type="ChEBI" id="CHEBI:59910"/>
        <dbReference type="EC" id="3.5.1.105"/>
    </reaction>
</comment>
<dbReference type="Gene3D" id="3.20.20.370">
    <property type="entry name" value="Glycoside hydrolase/deacetylase"/>
    <property type="match status" value="1"/>
</dbReference>
<dbReference type="EMBL" id="AP025334">
    <property type="protein sequence ID" value="BDD50662.1"/>
    <property type="molecule type" value="Genomic_DNA"/>
</dbReference>
<comment type="cofactor">
    <cofactor evidence="1 8">
        <name>Mg(2+)</name>
        <dbReference type="ChEBI" id="CHEBI:18420"/>
    </cofactor>
</comment>
<evidence type="ECO:0000256" key="3">
    <source>
        <dbReference type="ARBA" id="ARBA00022801"/>
    </source>
</evidence>
<comment type="subcellular location">
    <subcellularLocation>
        <location evidence="8">Cytoplasm</location>
    </subcellularLocation>
</comment>
<dbReference type="NCBIfam" id="NF002559">
    <property type="entry name" value="PRK02134.1"/>
    <property type="match status" value="1"/>
</dbReference>
<evidence type="ECO:0000256" key="7">
    <source>
        <dbReference type="ARBA" id="ARBA00023326"/>
    </source>
</evidence>
<dbReference type="SUPFAM" id="SSF88713">
    <property type="entry name" value="Glycoside hydrolase/deacetylase"/>
    <property type="match status" value="1"/>
</dbReference>
<evidence type="ECO:0000256" key="2">
    <source>
        <dbReference type="ARBA" id="ARBA00022723"/>
    </source>
</evidence>
<dbReference type="InterPro" id="IPR006879">
    <property type="entry name" value="YdjC-like"/>
</dbReference>
<dbReference type="Proteomes" id="UP001320460">
    <property type="component" value="Chromosome"/>
</dbReference>
<keyword evidence="10" id="KW-1185">Reference proteome</keyword>
<evidence type="ECO:0000313" key="9">
    <source>
        <dbReference type="EMBL" id="BDD50662.1"/>
    </source>
</evidence>
<comment type="pathway">
    <text evidence="8">Glycan degradation; chitin degradation.</text>
</comment>
<evidence type="ECO:0000256" key="5">
    <source>
        <dbReference type="ARBA" id="ARBA00023024"/>
    </source>
</evidence>
<dbReference type="EC" id="3.5.1.105" evidence="8"/>
<dbReference type="PANTHER" id="PTHR31609:SF1">
    <property type="entry name" value="CARBOHYDRATE DEACETYLASE"/>
    <property type="match status" value="1"/>
</dbReference>
<dbReference type="RefSeq" id="WP_110295462.1">
    <property type="nucleotide sequence ID" value="NZ_AP025334.1"/>
</dbReference>
<evidence type="ECO:0000256" key="4">
    <source>
        <dbReference type="ARBA" id="ARBA00022842"/>
    </source>
</evidence>
<keyword evidence="8" id="KW-0963">Cytoplasm</keyword>
<reference evidence="9 10" key="1">
    <citation type="submission" date="2021-12" db="EMBL/GenBank/DDBJ databases">
        <title>Complete genome sequence of Phytobacter diazotrophicus TA9734.</title>
        <authorList>
            <person name="Kubota H."/>
            <person name="Nakayama Y."/>
            <person name="Ariyoshi T."/>
        </authorList>
    </citation>
    <scope>NUCLEOTIDE SEQUENCE [LARGE SCALE GENOMIC DNA]</scope>
    <source>
        <strain evidence="9 10">TA9734</strain>
    </source>
</reference>
<organism evidence="9 10">
    <name type="scientific">Phytobacter diazotrophicus</name>
    <dbReference type="NCBI Taxonomy" id="395631"/>
    <lineage>
        <taxon>Bacteria</taxon>
        <taxon>Pseudomonadati</taxon>
        <taxon>Pseudomonadota</taxon>
        <taxon>Gammaproteobacteria</taxon>
        <taxon>Enterobacterales</taxon>
        <taxon>Enterobacteriaceae</taxon>
        <taxon>Phytobacter</taxon>
    </lineage>
</organism>
<dbReference type="CDD" id="cd10803">
    <property type="entry name" value="YdjC_EF3048_like"/>
    <property type="match status" value="1"/>
</dbReference>
<feature type="binding site" evidence="8">
    <location>
        <position position="125"/>
    </location>
    <ligand>
        <name>Mg(2+)</name>
        <dbReference type="ChEBI" id="CHEBI:18420"/>
    </ligand>
</feature>
<keyword evidence="7 8" id="KW-0624">Polysaccharide degradation</keyword>
<dbReference type="HAMAP" id="MF_01246">
    <property type="entry name" value="COD"/>
    <property type="match status" value="1"/>
</dbReference>
<sequence length="252" mass="27400">MQRLLIVNADDFGLSRGQNYGIVDACRNGVVTSTTALVNGAAIEHAVALCEQVPELAVGLHFTLTLGKPVGNTPSLTREGQLGKWIWDLAAQGSLPLQEIADELACQYARFIALFGKPPSHIDSHHHVHMIGAIFPLVAAFARQKGIPLRVDRDEARRQGIDANGVCSTSGFSSAFYGDEITVSLFTAILDAAALRGDSSLEIMSHPAFVDNQLMASQYCYPRLKELEVLTQPSLKRVIAERAFRPGTFRDL</sequence>
<dbReference type="InterPro" id="IPR022948">
    <property type="entry name" value="COD_ChbG_bac"/>
</dbReference>
<evidence type="ECO:0000256" key="1">
    <source>
        <dbReference type="ARBA" id="ARBA00001946"/>
    </source>
</evidence>
<evidence type="ECO:0000313" key="10">
    <source>
        <dbReference type="Proteomes" id="UP001320460"/>
    </source>
</evidence>
<evidence type="ECO:0000256" key="6">
    <source>
        <dbReference type="ARBA" id="ARBA00023277"/>
    </source>
</evidence>
<dbReference type="PANTHER" id="PTHR31609">
    <property type="entry name" value="YDJC DEACETYLASE FAMILY MEMBER"/>
    <property type="match status" value="1"/>
</dbReference>
<accession>A0ABN6LN96</accession>
<proteinExistence type="inferred from homology"/>
<dbReference type="Pfam" id="PF04794">
    <property type="entry name" value="YdjC"/>
    <property type="match status" value="1"/>
</dbReference>
<protein>
    <recommendedName>
        <fullName evidence="8">Chitooligosaccharide deacetylase</fullName>
        <shortName evidence="8">COD</shortName>
        <ecNumber evidence="8">3.5.1.105</ecNumber>
    </recommendedName>
    <alternativeName>
        <fullName evidence="8">Chitin disaccharide deacetylase</fullName>
    </alternativeName>
    <alternativeName>
        <fullName evidence="8">Chitobiose deacetylase</fullName>
    </alternativeName>
    <alternativeName>
        <fullName evidence="8">Chitobiose-6P deacetylase</fullName>
    </alternativeName>
    <alternativeName>
        <fullName evidence="8">Chitotriose deacetylase</fullName>
    </alternativeName>
    <alternativeName>
        <fullName evidence="8">Chitotriose-6P deacetylase</fullName>
    </alternativeName>
</protein>
<gene>
    <name evidence="8 9" type="primary">chbG</name>
    <name evidence="9" type="ORF">PDTA9734_21490</name>
</gene>
<keyword evidence="3 8" id="KW-0378">Hydrolase</keyword>
<feature type="binding site" evidence="8">
    <location>
        <position position="61"/>
    </location>
    <ligand>
        <name>Mg(2+)</name>
        <dbReference type="ChEBI" id="CHEBI:18420"/>
    </ligand>
</feature>
<keyword evidence="5 8" id="KW-0146">Chitin degradation</keyword>
<keyword evidence="4 8" id="KW-0460">Magnesium</keyword>
<keyword evidence="6 8" id="KW-0119">Carbohydrate metabolism</keyword>
<comment type="catalytic activity">
    <reaction evidence="8">
        <text>diacetylchitobiose-6'-phosphate + H2O = N'-monoacetylchitobiose-6'-phosphate + acetate</text>
        <dbReference type="Rhea" id="RHEA:35083"/>
        <dbReference type="ChEBI" id="CHEBI:15377"/>
        <dbReference type="ChEBI" id="CHEBI:30089"/>
        <dbReference type="ChEBI" id="CHEBI:64883"/>
        <dbReference type="ChEBI" id="CHEBI:71315"/>
    </reaction>
</comment>